<dbReference type="GO" id="GO:0016747">
    <property type="term" value="F:acyltransferase activity, transferring groups other than amino-acyl groups"/>
    <property type="evidence" value="ECO:0007669"/>
    <property type="project" value="InterPro"/>
</dbReference>
<reference evidence="2 3" key="1">
    <citation type="submission" date="2016-05" db="EMBL/GenBank/DDBJ databases">
        <authorList>
            <person name="Caceres A."/>
            <person name="Munoz I."/>
            <person name="Iraola G."/>
            <person name="Diaz-Viraque F."/>
            <person name="Greif G."/>
            <person name="Collado L."/>
        </authorList>
    </citation>
    <scope>NUCLEOTIDE SEQUENCE [LARGE SCALE GENOMIC DNA]</scope>
    <source>
        <strain evidence="2 3">WBE38</strain>
    </source>
</reference>
<evidence type="ECO:0000313" key="2">
    <source>
        <dbReference type="EMBL" id="OCX43716.1"/>
    </source>
</evidence>
<dbReference type="PROSITE" id="PS51186">
    <property type="entry name" value="GNAT"/>
    <property type="match status" value="1"/>
</dbReference>
<dbReference type="InterPro" id="IPR000182">
    <property type="entry name" value="GNAT_dom"/>
</dbReference>
<sequence length="145" mass="17029">MTNISDKKDLSTKASKWFSEKWGIDEKVYFESIESSFNSKTTPQWYLALDKNIIIVGAGIIQNDFHNRKDLEPNLCALYVEENYRGNKISSQLLKFIKNDLKTKNINKFYLLIELVGFYEKYGGIFIENIIDNEAYSLRVYKIEF</sequence>
<accession>A0AA91JE12</accession>
<feature type="domain" description="N-acetyltransferase" evidence="1">
    <location>
        <begin position="1"/>
        <end position="143"/>
    </location>
</feature>
<organism evidence="2 3">
    <name type="scientific">Campylobacter ornithocola</name>
    <dbReference type="NCBI Taxonomy" id="1848766"/>
    <lineage>
        <taxon>Bacteria</taxon>
        <taxon>Pseudomonadati</taxon>
        <taxon>Campylobacterota</taxon>
        <taxon>Epsilonproteobacteria</taxon>
        <taxon>Campylobacterales</taxon>
        <taxon>Campylobacteraceae</taxon>
        <taxon>Campylobacter</taxon>
    </lineage>
</organism>
<dbReference type="CDD" id="cd04301">
    <property type="entry name" value="NAT_SF"/>
    <property type="match status" value="1"/>
</dbReference>
<dbReference type="Pfam" id="PF13508">
    <property type="entry name" value="Acetyltransf_7"/>
    <property type="match status" value="1"/>
</dbReference>
<gene>
    <name evidence="2" type="ORF">A7X81_02935</name>
</gene>
<dbReference type="SUPFAM" id="SSF55729">
    <property type="entry name" value="Acyl-CoA N-acyltransferases (Nat)"/>
    <property type="match status" value="1"/>
</dbReference>
<evidence type="ECO:0000313" key="3">
    <source>
        <dbReference type="Proteomes" id="UP000094873"/>
    </source>
</evidence>
<proteinExistence type="predicted"/>
<dbReference type="AlphaFoldDB" id="A0AA91JE12"/>
<protein>
    <recommendedName>
        <fullName evidence="1">N-acetyltransferase domain-containing protein</fullName>
    </recommendedName>
</protein>
<evidence type="ECO:0000259" key="1">
    <source>
        <dbReference type="PROSITE" id="PS51186"/>
    </source>
</evidence>
<name>A0AA91JE12_9BACT</name>
<dbReference type="EMBL" id="LXSU01000011">
    <property type="protein sequence ID" value="OCX43716.1"/>
    <property type="molecule type" value="Genomic_DNA"/>
</dbReference>
<dbReference type="Gene3D" id="3.40.630.30">
    <property type="match status" value="1"/>
</dbReference>
<dbReference type="InterPro" id="IPR016181">
    <property type="entry name" value="Acyl_CoA_acyltransferase"/>
</dbReference>
<dbReference type="Proteomes" id="UP000094873">
    <property type="component" value="Unassembled WGS sequence"/>
</dbReference>
<comment type="caution">
    <text evidence="2">The sequence shown here is derived from an EMBL/GenBank/DDBJ whole genome shotgun (WGS) entry which is preliminary data.</text>
</comment>
<keyword evidence="3" id="KW-1185">Reference proteome</keyword>